<feature type="region of interest" description="Disordered" evidence="3">
    <location>
        <begin position="1"/>
        <end position="153"/>
    </location>
</feature>
<feature type="compositionally biased region" description="Low complexity" evidence="3">
    <location>
        <begin position="1222"/>
        <end position="1237"/>
    </location>
</feature>
<feature type="compositionally biased region" description="Low complexity" evidence="3">
    <location>
        <begin position="729"/>
        <end position="742"/>
    </location>
</feature>
<feature type="region of interest" description="Disordered" evidence="3">
    <location>
        <begin position="939"/>
        <end position="980"/>
    </location>
</feature>
<feature type="compositionally biased region" description="Low complexity" evidence="3">
    <location>
        <begin position="388"/>
        <end position="398"/>
    </location>
</feature>
<feature type="compositionally biased region" description="Basic and acidic residues" evidence="3">
    <location>
        <begin position="194"/>
        <end position="203"/>
    </location>
</feature>
<protein>
    <submittedName>
        <fullName evidence="6">Sickle tail protein homolog isoform X8</fullName>
    </submittedName>
</protein>
<feature type="domain" description="Actin interacting protein 3-like C-terminal" evidence="4">
    <location>
        <begin position="266"/>
        <end position="340"/>
    </location>
</feature>
<feature type="compositionally biased region" description="Pro residues" evidence="3">
    <location>
        <begin position="597"/>
        <end position="635"/>
    </location>
</feature>
<feature type="compositionally biased region" description="Polar residues" evidence="3">
    <location>
        <begin position="1895"/>
        <end position="1909"/>
    </location>
</feature>
<feature type="compositionally biased region" description="Low complexity" evidence="3">
    <location>
        <begin position="1684"/>
        <end position="1693"/>
    </location>
</feature>
<feature type="compositionally biased region" description="Basic and acidic residues" evidence="3">
    <location>
        <begin position="1162"/>
        <end position="1181"/>
    </location>
</feature>
<dbReference type="GO" id="GO:0005737">
    <property type="term" value="C:cytoplasm"/>
    <property type="evidence" value="ECO:0007669"/>
    <property type="project" value="TreeGrafter"/>
</dbReference>
<dbReference type="PANTHER" id="PTHR22741">
    <property type="entry name" value="P140CAP/SNIP-RELATED"/>
    <property type="match status" value="1"/>
</dbReference>
<feature type="compositionally biased region" description="Low complexity" evidence="3">
    <location>
        <begin position="1182"/>
        <end position="1196"/>
    </location>
</feature>
<feature type="region of interest" description="Disordered" evidence="3">
    <location>
        <begin position="597"/>
        <end position="686"/>
    </location>
</feature>
<feature type="compositionally biased region" description="Polar residues" evidence="3">
    <location>
        <begin position="1055"/>
        <end position="1064"/>
    </location>
</feature>
<feature type="compositionally biased region" description="Polar residues" evidence="3">
    <location>
        <begin position="105"/>
        <end position="117"/>
    </location>
</feature>
<feature type="compositionally biased region" description="Basic and acidic residues" evidence="3">
    <location>
        <begin position="1378"/>
        <end position="1396"/>
    </location>
</feature>
<dbReference type="InterPro" id="IPR051825">
    <property type="entry name" value="SRCIN1"/>
</dbReference>
<dbReference type="GeneID" id="117533596"/>
<feature type="region of interest" description="Disordered" evidence="3">
    <location>
        <begin position="997"/>
        <end position="1087"/>
    </location>
</feature>
<feature type="compositionally biased region" description="Polar residues" evidence="3">
    <location>
        <begin position="1358"/>
        <end position="1368"/>
    </location>
</feature>
<feature type="compositionally biased region" description="Low complexity" evidence="3">
    <location>
        <begin position="1134"/>
        <end position="1149"/>
    </location>
</feature>
<feature type="compositionally biased region" description="Polar residues" evidence="3">
    <location>
        <begin position="1936"/>
        <end position="1949"/>
    </location>
</feature>
<feature type="compositionally biased region" description="Low complexity" evidence="3">
    <location>
        <begin position="89"/>
        <end position="104"/>
    </location>
</feature>
<feature type="compositionally biased region" description="Polar residues" evidence="3">
    <location>
        <begin position="1845"/>
        <end position="1854"/>
    </location>
</feature>
<evidence type="ECO:0000256" key="1">
    <source>
        <dbReference type="ARBA" id="ARBA00023054"/>
    </source>
</evidence>
<feature type="compositionally biased region" description="Polar residues" evidence="3">
    <location>
        <begin position="531"/>
        <end position="540"/>
    </location>
</feature>
<sequence>MSKASRLARPSASSIGAGSRLPSPRKESTGRVRVLSVGEKLMRAGSDGILSRQKSLKVAGTQDKAQSETQAEAPRQNPGEKGQHMEMLPPKSKISPPKASSQQQGSMHKQTKSNLKVTSPEDGQHVSRRQVPPNGTKGDAKGSRTVPRRHTLGGARGSREILAMQPPEMDKKREAFLEHLKQKYPHHASAIMGHQERLREQSRSPKHGPSSVGEADHLSLASLESLDTMSEADSPTNFTRGSRVRASLPVVRSTNQTRDRSLGVLYLQYGDETKQIRMPNEITGIDTIRALFVSAFAAQLNMKMLESPSVAVYVKDDMRNVYYELTDVRNITDHSCLKVYHKDPAQAFSHGPRPANGDARMHSEMVHAGRDGPHPLRQPPMGPPPHHPMQGALPSTPHSMPPSPSRIPFGPRQGPIPGSATIPRERLPNASPRSISPCPSAILERRDVKPDEDRGGKSHSLSRGNEGLYADPYLLQDGRMAHGSHPNPGSDVPDHGMGGFHRASIRSTGSYSGPSPTDSMEHPSLYRQKSRNSQLPTLGSKTPPPSPHRMAEVRMIDIHGGHPHGPPPHGMPIHGMPPHGMPPHGMPPHGMPPHGMPPHGMPPHGVPPHGVPPHGMPPHGMPPHGVPPHGVPPHGVPMERSSPVRQSFRKEEVSGTKPRNNMGSPVVSDIQGHLQGPIPPANEHHTRVRMKAMEQQIASLTGLVQHALLKEPNTSGSKELLSERPSKTSSPAHSAHSSGGSPVLAPKSGASPSNRSPVPIKVNLLQFRKNVSDLRMQLHQMRQQQLQNQEALRVQLRRAEQEISVKLAEAMRGLEDPVQRQRALVEEDRHKYLGLEERVLSQLGDLEQYVGSLQNDSAAAAQRVVTMKDVEEGAVTLRKVGESLAGLKGEFPSLQTRMRSVLRVEVDAVKFLKEEPHKLDSMLKRVKSLTDTLSGLRRCASEGSQKGPSPSPSVPVEASPSAAAPAEPLEPQSSTIKSEVMPSSPVIIHHVQSSPVLIQQSQQSAALTAQPSPPLTPSPSHTPSPIPGKSQGRESPKGAASDPPSPARLKKTRGNPVNNGNGPTSPGFVIEELQNSQGKNKSRAVSIEAAEKEWEERRQNMGHYDGKEFEKILLEAQANMMKGIPSLEVEENQALPPTAAAEPADTPNPVESPTEELQSQPDKLEKKAPEKLPKPVMEKPGKPALETPPKTAAKPASPDSFTTKQGGERTSKSPPPPPPPRKTFSPSSSSGMTTTRSGEVVYTSRRDSVSAQEGEEDTPPPSPQPRPNKVAPETKPKPATPPPVTVPTEEEDEGEKIMAELQVFQMCTVKDVGVKHLVEPTSRIDPQIRELRPLLPLKEKKQSSESTREDKDPDTDENGNTTLRQSQGVIYYVTGQIPKEHPTVSGTEEIHEHRETAQPPSQVSNVNVNDNSPSQQPLPSSPPKSPITPPPISPKPVGLKGFKLPRKQMKRSESLKSSVEMEKGKILNKINTEKKSKSILQHISSSKNIIPEPVATTTTNTIKVAPKSSLKKAHSEDPPKANYVDFNEEDSLSPDLPGEEAPPPPDNIAFMITNTKVQALSCGEYQDLVNAKKGSVQTVTVGSAHNRGNASMDPNFQHDNRYNKKPVIIIFDEPIDIRSAYKRLSVIFEGEEELDRMLAAECIEEESEESDSEKGSGRQAKAGGSKVVDGKDVSASQLNADHVSLSSSSSSISEPADSGVNSNDDAKTDGKKKFKFKFPKKQLAAFTQAIRTGTKSGKKTLQVVVYEDEEESDGTIKQHKEAKRFEITRSKSLAEAHKGAVLKRQNSESLFRTDEIRKNAYKTMDSLEQTIKQLETTISEMGPASPTEETNTGNGNISEGAGLKRSSSLPTSRGSGPKVPSKSILVKKTKPQLLPRPVVVPTTSTTTVPSETTVQQIPLQNTSVASPTSRMPVPLSAKSRQSPGTTDKAGKPQKLQDAQRQFRQNGRVHSSSSSSSFSSSSSSPSPLSPTPLGPGGKSIRTIHTPSFTSYRAHNGSSNGKSCIPTATAAKDAS</sequence>
<feature type="compositionally biased region" description="Polar residues" evidence="3">
    <location>
        <begin position="1827"/>
        <end position="1837"/>
    </location>
</feature>
<accession>A0A6P8SRC1</accession>
<feature type="compositionally biased region" description="Basic and acidic residues" evidence="3">
    <location>
        <begin position="443"/>
        <end position="456"/>
    </location>
</feature>
<dbReference type="Gene3D" id="1.20.58.1540">
    <property type="entry name" value="Actin interacting protein 3, C-terminal domain"/>
    <property type="match status" value="1"/>
</dbReference>
<evidence type="ECO:0000313" key="5">
    <source>
        <dbReference type="Proteomes" id="UP000515161"/>
    </source>
</evidence>
<feature type="coiled-coil region" evidence="2">
    <location>
        <begin position="764"/>
        <end position="809"/>
    </location>
</feature>
<feature type="region of interest" description="Disordered" evidence="3">
    <location>
        <begin position="1506"/>
        <end position="1542"/>
    </location>
</feature>
<evidence type="ECO:0000259" key="4">
    <source>
        <dbReference type="Pfam" id="PF03915"/>
    </source>
</evidence>
<feature type="region of interest" description="Disordered" evidence="3">
    <location>
        <begin position="1812"/>
        <end position="2013"/>
    </location>
</feature>
<dbReference type="Proteomes" id="UP000515161">
    <property type="component" value="Unplaced"/>
</dbReference>
<feature type="compositionally biased region" description="Pro residues" evidence="3">
    <location>
        <begin position="1011"/>
        <end position="1026"/>
    </location>
</feature>
<evidence type="ECO:0000256" key="2">
    <source>
        <dbReference type="SAM" id="Coils"/>
    </source>
</evidence>
<feature type="region of interest" description="Disordered" evidence="3">
    <location>
        <begin position="1643"/>
        <end position="1708"/>
    </location>
</feature>
<feature type="compositionally biased region" description="Low complexity" evidence="3">
    <location>
        <begin position="941"/>
        <end position="974"/>
    </location>
</feature>
<feature type="region of interest" description="Disordered" evidence="3">
    <location>
        <begin position="714"/>
        <end position="758"/>
    </location>
</feature>
<feature type="compositionally biased region" description="Polar residues" evidence="3">
    <location>
        <begin position="1981"/>
        <end position="2000"/>
    </location>
</feature>
<dbReference type="PANTHER" id="PTHR22741:SF11">
    <property type="entry name" value="SICKLE TAIL PROTEIN HOMOLOG"/>
    <property type="match status" value="1"/>
</dbReference>
<reference evidence="6" key="1">
    <citation type="submission" date="2025-08" db="UniProtKB">
        <authorList>
            <consortium name="RefSeq"/>
        </authorList>
    </citation>
    <scope>IDENTIFICATION</scope>
</reference>
<dbReference type="InterPro" id="IPR022782">
    <property type="entry name" value="AIP3-like_C"/>
</dbReference>
<feature type="compositionally biased region" description="Pro residues" evidence="3">
    <location>
        <begin position="376"/>
        <end position="387"/>
    </location>
</feature>
<feature type="compositionally biased region" description="Low complexity" evidence="3">
    <location>
        <begin position="997"/>
        <end position="1010"/>
    </location>
</feature>
<feature type="compositionally biased region" description="Basic and acidic residues" evidence="3">
    <location>
        <begin position="1326"/>
        <end position="1351"/>
    </location>
</feature>
<keyword evidence="5" id="KW-1185">Reference proteome</keyword>
<dbReference type="Pfam" id="PF03915">
    <property type="entry name" value="AIP3"/>
    <property type="match status" value="1"/>
</dbReference>
<feature type="compositionally biased region" description="Pro residues" evidence="3">
    <location>
        <begin position="1419"/>
        <end position="1434"/>
    </location>
</feature>
<dbReference type="RefSeq" id="XP_034053318.1">
    <property type="nucleotide sequence ID" value="XM_034197427.1"/>
</dbReference>
<feature type="region of interest" description="Disordered" evidence="3">
    <location>
        <begin position="194"/>
        <end position="214"/>
    </location>
</feature>
<evidence type="ECO:0000256" key="3">
    <source>
        <dbReference type="SAM" id="MobiDB-lite"/>
    </source>
</evidence>
<keyword evidence="1 2" id="KW-0175">Coiled coil</keyword>
<feature type="region of interest" description="Disordered" evidence="3">
    <location>
        <begin position="366"/>
        <end position="549"/>
    </location>
</feature>
<evidence type="ECO:0000313" key="6">
    <source>
        <dbReference type="RefSeq" id="XP_034053318.1"/>
    </source>
</evidence>
<feature type="compositionally biased region" description="Basic and acidic residues" evidence="3">
    <location>
        <begin position="1450"/>
        <end position="1461"/>
    </location>
</feature>
<name>A0A6P8SRC1_GYMAC</name>
<feature type="compositionally biased region" description="Low complexity" evidence="3">
    <location>
        <begin position="1950"/>
        <end position="1965"/>
    </location>
</feature>
<organism evidence="5 6">
    <name type="scientific">Gymnodraco acuticeps</name>
    <name type="common">Antarctic dragonfish</name>
    <dbReference type="NCBI Taxonomy" id="8218"/>
    <lineage>
        <taxon>Eukaryota</taxon>
        <taxon>Metazoa</taxon>
        <taxon>Chordata</taxon>
        <taxon>Craniata</taxon>
        <taxon>Vertebrata</taxon>
        <taxon>Euteleostomi</taxon>
        <taxon>Actinopterygii</taxon>
        <taxon>Neopterygii</taxon>
        <taxon>Teleostei</taxon>
        <taxon>Neoteleostei</taxon>
        <taxon>Acanthomorphata</taxon>
        <taxon>Eupercaria</taxon>
        <taxon>Perciformes</taxon>
        <taxon>Notothenioidei</taxon>
        <taxon>Bathydraconidae</taxon>
        <taxon>Gymnodraco</taxon>
    </lineage>
</organism>
<feature type="compositionally biased region" description="Low complexity" evidence="3">
    <location>
        <begin position="1877"/>
        <end position="1894"/>
    </location>
</feature>
<proteinExistence type="predicted"/>
<gene>
    <name evidence="6" type="primary">si:ch211-285f17.1</name>
</gene>
<feature type="compositionally biased region" description="Low complexity" evidence="3">
    <location>
        <begin position="1398"/>
        <end position="1418"/>
    </location>
</feature>
<feature type="region of interest" description="Disordered" evidence="3">
    <location>
        <begin position="1317"/>
        <end position="1461"/>
    </location>
</feature>
<feature type="compositionally biased region" description="Polar residues" evidence="3">
    <location>
        <begin position="505"/>
        <end position="518"/>
    </location>
</feature>
<feature type="region of interest" description="Disordered" evidence="3">
    <location>
        <begin position="1124"/>
        <end position="1296"/>
    </location>
</feature>